<keyword evidence="4" id="KW-1185">Reference proteome</keyword>
<evidence type="ECO:0000313" key="3">
    <source>
        <dbReference type="EMBL" id="TQJ04732.1"/>
    </source>
</evidence>
<sequence>MRADQPHLRLSDDERQETLDALAEHMRTGRLNVTEFGERSSNATTASTRGEVVELFSDLPQPRPEFVLPNQPTFPPSRGLGRRLPAAAVPIAGIALVAVLLLIPRVPVLLLLVPVGIVLAAVWLLAGRRTD</sequence>
<proteinExistence type="predicted"/>
<keyword evidence="1" id="KW-0472">Membrane</keyword>
<dbReference type="RefSeq" id="WP_142000377.1">
    <property type="nucleotide sequence ID" value="NZ_VFML01000001.1"/>
</dbReference>
<protein>
    <submittedName>
        <fullName evidence="3">Uncharacterized protein DUF1707</fullName>
    </submittedName>
</protein>
<name>A0A542DNQ7_AMYCI</name>
<dbReference type="AlphaFoldDB" id="A0A542DNQ7"/>
<dbReference type="InterPro" id="IPR012551">
    <property type="entry name" value="DUF1707_SHOCT-like"/>
</dbReference>
<evidence type="ECO:0000313" key="4">
    <source>
        <dbReference type="Proteomes" id="UP000320876"/>
    </source>
</evidence>
<feature type="domain" description="DUF1707" evidence="2">
    <location>
        <begin position="8"/>
        <end position="60"/>
    </location>
</feature>
<gene>
    <name evidence="3" type="ORF">FB471_4540</name>
</gene>
<accession>A0A542DNQ7</accession>
<feature type="transmembrane region" description="Helical" evidence="1">
    <location>
        <begin position="84"/>
        <end position="103"/>
    </location>
</feature>
<reference evidence="3 4" key="1">
    <citation type="submission" date="2019-06" db="EMBL/GenBank/DDBJ databases">
        <title>Sequencing the genomes of 1000 actinobacteria strains.</title>
        <authorList>
            <person name="Klenk H.-P."/>
        </authorList>
    </citation>
    <scope>NUCLEOTIDE SEQUENCE [LARGE SCALE GENOMIC DNA]</scope>
    <source>
        <strain evidence="3 4">DSM 45679</strain>
    </source>
</reference>
<dbReference type="Proteomes" id="UP000320876">
    <property type="component" value="Unassembled WGS sequence"/>
</dbReference>
<keyword evidence="1" id="KW-0812">Transmembrane</keyword>
<keyword evidence="1" id="KW-1133">Transmembrane helix</keyword>
<dbReference type="OrthoDB" id="3534574at2"/>
<evidence type="ECO:0000259" key="2">
    <source>
        <dbReference type="Pfam" id="PF08044"/>
    </source>
</evidence>
<dbReference type="EMBL" id="VFML01000001">
    <property type="protein sequence ID" value="TQJ04732.1"/>
    <property type="molecule type" value="Genomic_DNA"/>
</dbReference>
<evidence type="ECO:0000256" key="1">
    <source>
        <dbReference type="SAM" id="Phobius"/>
    </source>
</evidence>
<comment type="caution">
    <text evidence="3">The sequence shown here is derived from an EMBL/GenBank/DDBJ whole genome shotgun (WGS) entry which is preliminary data.</text>
</comment>
<organism evidence="3 4">
    <name type="scientific">Amycolatopsis cihanbeyliensis</name>
    <dbReference type="NCBI Taxonomy" id="1128664"/>
    <lineage>
        <taxon>Bacteria</taxon>
        <taxon>Bacillati</taxon>
        <taxon>Actinomycetota</taxon>
        <taxon>Actinomycetes</taxon>
        <taxon>Pseudonocardiales</taxon>
        <taxon>Pseudonocardiaceae</taxon>
        <taxon>Amycolatopsis</taxon>
    </lineage>
</organism>
<feature type="transmembrane region" description="Helical" evidence="1">
    <location>
        <begin position="109"/>
        <end position="126"/>
    </location>
</feature>
<dbReference type="Pfam" id="PF08044">
    <property type="entry name" value="DUF1707"/>
    <property type="match status" value="1"/>
</dbReference>